<feature type="region of interest" description="Disordered" evidence="1">
    <location>
        <begin position="587"/>
        <end position="608"/>
    </location>
</feature>
<dbReference type="OrthoDB" id="2685591at2759"/>
<accession>A0A8I2YZ61</accession>
<evidence type="ECO:0000256" key="1">
    <source>
        <dbReference type="SAM" id="MobiDB-lite"/>
    </source>
</evidence>
<organism evidence="2 3">
    <name type="scientific">Boletus reticuloceps</name>
    <dbReference type="NCBI Taxonomy" id="495285"/>
    <lineage>
        <taxon>Eukaryota</taxon>
        <taxon>Fungi</taxon>
        <taxon>Dikarya</taxon>
        <taxon>Basidiomycota</taxon>
        <taxon>Agaricomycotina</taxon>
        <taxon>Agaricomycetes</taxon>
        <taxon>Agaricomycetidae</taxon>
        <taxon>Boletales</taxon>
        <taxon>Boletineae</taxon>
        <taxon>Boletaceae</taxon>
        <taxon>Boletoideae</taxon>
        <taxon>Boletus</taxon>
    </lineage>
</organism>
<sequence length="608" mass="67962">MPRELHVEQEQISGDVAGMVQVFCSEFVLPHLHHFMECCQLELVKPMKHHFSGNPISPTGPQDLPPPDDPMSSHLQCSALLLDVFSTAAENASSVKSKVLQDAGRVSALARNTPQTPSKQTLRKRRPADAFLLSKVKQDQEPKPVVVSPADSERILPPLISIGLSSDAVLDRLKMQDQTLLRLHHLLGTMHSSRWESVLASREWDLRPNQASALATALLKDVQGSPGYTITVAKVCVCMSGNMTLQVFHASKKSSCRPLQSPMQRRPRVMLSKEAHPTLTLQQREKSQSFWADLWNAWSELNNGTVKIAANNHKSVQHVQQEFYLTGPLHHKCTKVSAWNAFFWKKSQEPRVSDGDATGRSTLPECVREFRLQYQELSSDEKNNLIKEFKQHKEVKQTGYHISACSKVNDITQTLKRVENELNGLRCHTGAETLLFLTRGTTDLSLNGTSFATVGVDEFMKSVMGIDNQDFLLKMEGFPIQGIKGSAKNHNQRISHVCGAIHDIITRKLRIVSIPCLPNCGSYIPTGEKTGDHSAKMQWANYFCNVIIVALNSIAQLEQLLQGWEDGSIKWESISEDELPGVREALTASGHHVERTHHTRSDKGKKHQ</sequence>
<dbReference type="Proteomes" id="UP000683000">
    <property type="component" value="Unassembled WGS sequence"/>
</dbReference>
<name>A0A8I2YZ61_9AGAM</name>
<dbReference type="AlphaFoldDB" id="A0A8I2YZ61"/>
<feature type="compositionally biased region" description="Basic residues" evidence="1">
    <location>
        <begin position="594"/>
        <end position="608"/>
    </location>
</feature>
<reference evidence="2" key="1">
    <citation type="submission" date="2021-03" db="EMBL/GenBank/DDBJ databases">
        <title>Evolutionary innovations through gain and loss of genes in the ectomycorrhizal Boletales.</title>
        <authorList>
            <person name="Wu G."/>
            <person name="Miyauchi S."/>
            <person name="Morin E."/>
            <person name="Yang Z.-L."/>
            <person name="Xu J."/>
            <person name="Martin F.M."/>
        </authorList>
    </citation>
    <scope>NUCLEOTIDE SEQUENCE</scope>
    <source>
        <strain evidence="2">BR01</strain>
    </source>
</reference>
<proteinExistence type="predicted"/>
<keyword evidence="3" id="KW-1185">Reference proteome</keyword>
<evidence type="ECO:0000313" key="3">
    <source>
        <dbReference type="Proteomes" id="UP000683000"/>
    </source>
</evidence>
<dbReference type="EMBL" id="JAGFBS010000004">
    <property type="protein sequence ID" value="KAG6379832.1"/>
    <property type="molecule type" value="Genomic_DNA"/>
</dbReference>
<gene>
    <name evidence="2" type="ORF">JVT61DRAFT_10380</name>
</gene>
<protein>
    <submittedName>
        <fullName evidence="2">Uncharacterized protein</fullName>
    </submittedName>
</protein>
<comment type="caution">
    <text evidence="2">The sequence shown here is derived from an EMBL/GenBank/DDBJ whole genome shotgun (WGS) entry which is preliminary data.</text>
</comment>
<evidence type="ECO:0000313" key="2">
    <source>
        <dbReference type="EMBL" id="KAG6379832.1"/>
    </source>
</evidence>
<feature type="region of interest" description="Disordered" evidence="1">
    <location>
        <begin position="52"/>
        <end position="71"/>
    </location>
</feature>